<evidence type="ECO:0000313" key="2">
    <source>
        <dbReference type="EMBL" id="KAF7730415.1"/>
    </source>
</evidence>
<organism evidence="2 3">
    <name type="scientific">Apophysomyces ossiformis</name>
    <dbReference type="NCBI Taxonomy" id="679940"/>
    <lineage>
        <taxon>Eukaryota</taxon>
        <taxon>Fungi</taxon>
        <taxon>Fungi incertae sedis</taxon>
        <taxon>Mucoromycota</taxon>
        <taxon>Mucoromycotina</taxon>
        <taxon>Mucoromycetes</taxon>
        <taxon>Mucorales</taxon>
        <taxon>Mucorineae</taxon>
        <taxon>Mucoraceae</taxon>
        <taxon>Apophysomyces</taxon>
    </lineage>
</organism>
<sequence length="154" mass="17413">MFTVRNESILQHQTNTTSYMHYLQHGEDEDNIPLSELRPTKSAPSSRRPSSSRKSATQRRPSQPAVVHVSPYSLLDDSSDDDDDHIPIAERATGPSAAEKYKKKVLQNLQDFNHPAISQPYAIDDDNTPLVVFSKKQLQRAMESRKPPLSSMRL</sequence>
<dbReference type="EMBL" id="JABAYA010000016">
    <property type="protein sequence ID" value="KAF7730415.1"/>
    <property type="molecule type" value="Genomic_DNA"/>
</dbReference>
<feature type="compositionally biased region" description="Low complexity" evidence="1">
    <location>
        <begin position="40"/>
        <end position="55"/>
    </location>
</feature>
<evidence type="ECO:0000256" key="1">
    <source>
        <dbReference type="SAM" id="MobiDB-lite"/>
    </source>
</evidence>
<reference evidence="2" key="1">
    <citation type="submission" date="2020-01" db="EMBL/GenBank/DDBJ databases">
        <title>Genome Sequencing of Three Apophysomyces-Like Fungal Strains Confirms a Novel Fungal Genus in the Mucoromycota with divergent Burkholderia-like Endosymbiotic Bacteria.</title>
        <authorList>
            <person name="Stajich J.E."/>
            <person name="Macias A.M."/>
            <person name="Carter-House D."/>
            <person name="Lovett B."/>
            <person name="Kasson L.R."/>
            <person name="Berry K."/>
            <person name="Grigoriev I."/>
            <person name="Chang Y."/>
            <person name="Spatafora J."/>
            <person name="Kasson M.T."/>
        </authorList>
    </citation>
    <scope>NUCLEOTIDE SEQUENCE</scope>
    <source>
        <strain evidence="2">NRRL A-21654</strain>
    </source>
</reference>
<accession>A0A8H7BUA9</accession>
<name>A0A8H7BUA9_9FUNG</name>
<gene>
    <name evidence="2" type="ORF">EC973_002221</name>
</gene>
<evidence type="ECO:0000313" key="3">
    <source>
        <dbReference type="Proteomes" id="UP000605846"/>
    </source>
</evidence>
<protein>
    <submittedName>
        <fullName evidence="2">Uncharacterized protein</fullName>
    </submittedName>
</protein>
<dbReference type="AlphaFoldDB" id="A0A8H7BUA9"/>
<proteinExistence type="predicted"/>
<comment type="caution">
    <text evidence="2">The sequence shown here is derived from an EMBL/GenBank/DDBJ whole genome shotgun (WGS) entry which is preliminary data.</text>
</comment>
<keyword evidence="3" id="KW-1185">Reference proteome</keyword>
<feature type="region of interest" description="Disordered" evidence="1">
    <location>
        <begin position="31"/>
        <end position="99"/>
    </location>
</feature>
<dbReference type="Proteomes" id="UP000605846">
    <property type="component" value="Unassembled WGS sequence"/>
</dbReference>